<dbReference type="NCBIfam" id="TIGR00254">
    <property type="entry name" value="GGDEF"/>
    <property type="match status" value="1"/>
</dbReference>
<feature type="transmembrane region" description="Helical" evidence="1">
    <location>
        <begin position="145"/>
        <end position="162"/>
    </location>
</feature>
<dbReference type="SUPFAM" id="SSF55781">
    <property type="entry name" value="GAF domain-like"/>
    <property type="match status" value="1"/>
</dbReference>
<feature type="transmembrane region" description="Helical" evidence="1">
    <location>
        <begin position="52"/>
        <end position="69"/>
    </location>
</feature>
<dbReference type="InterPro" id="IPR000160">
    <property type="entry name" value="GGDEF_dom"/>
</dbReference>
<protein>
    <recommendedName>
        <fullName evidence="2">GGDEF domain-containing protein</fullName>
    </recommendedName>
</protein>
<reference evidence="3" key="1">
    <citation type="submission" date="2018-06" db="EMBL/GenBank/DDBJ databases">
        <authorList>
            <person name="Zhirakovskaya E."/>
        </authorList>
    </citation>
    <scope>NUCLEOTIDE SEQUENCE</scope>
</reference>
<gene>
    <name evidence="3" type="ORF">MNBD_GAMMA08-1818</name>
</gene>
<feature type="transmembrane region" description="Helical" evidence="1">
    <location>
        <begin position="81"/>
        <end position="98"/>
    </location>
</feature>
<name>A0A3B0X2Z4_9ZZZZ</name>
<dbReference type="PROSITE" id="PS50887">
    <property type="entry name" value="GGDEF"/>
    <property type="match status" value="1"/>
</dbReference>
<feature type="domain" description="GGDEF" evidence="2">
    <location>
        <begin position="427"/>
        <end position="559"/>
    </location>
</feature>
<dbReference type="InterPro" id="IPR029016">
    <property type="entry name" value="GAF-like_dom_sf"/>
</dbReference>
<dbReference type="PANTHER" id="PTHR44757:SF2">
    <property type="entry name" value="BIOFILM ARCHITECTURE MAINTENANCE PROTEIN MBAA"/>
    <property type="match status" value="1"/>
</dbReference>
<sequence>MFESLQNNDDNNSKKQSDQDLNRGLALLVLLSVSVVGASWLFFLPVYFDMKIVAQVFPILFSISLLLLVTKIQHVYLNKASPVLGFLAAFWSWAYVIYLNTNMIPQVEKIKNVMDVHYLGMSHTTYIFGLCLIMLWSVRYLKCNLYLSVISVLTLVTLLFVFTEADIFVLLAPATLLLMSAMFSVVTFSNVNKVNVSHSKDEFIDDEMLLPSELIEDEIKPELDINILPLNESSITHDWELILRELHTELKNTTDVDQLFKSMLTFLHGAMEFDAAAVGMLQDKSLKRIATFGGDEYLHTQSLNWTNQRVKKIFSTREPILSSQSNLSATTDAVTQPVHRLDVPIISNKKVFGLVTLFRDELLFDAHDVKLSCSIVFHSMIALRQARMQEEIDRLNNYSPQTKLTLYSREQFVNRVKPVFEKLSRPRECSLFIVEVDNLDVVIDKQGRDAGGVLYKAVSKKIMSQLKVADILGRYGNDGFVILQDETDLMHAKAIAEKIRIDVSKMKLKYQNNVLTTTVSIGLTIVSDPEEGLPSLMRKADMGLFVAKENGSNTIKVSL</sequence>
<dbReference type="Pfam" id="PF00990">
    <property type="entry name" value="GGDEF"/>
    <property type="match status" value="1"/>
</dbReference>
<dbReference type="Gene3D" id="3.30.450.40">
    <property type="match status" value="1"/>
</dbReference>
<dbReference type="Gene3D" id="3.30.70.270">
    <property type="match status" value="1"/>
</dbReference>
<evidence type="ECO:0000313" key="3">
    <source>
        <dbReference type="EMBL" id="VAW62121.1"/>
    </source>
</evidence>
<evidence type="ECO:0000259" key="2">
    <source>
        <dbReference type="PROSITE" id="PS50887"/>
    </source>
</evidence>
<feature type="transmembrane region" description="Helical" evidence="1">
    <location>
        <begin position="118"/>
        <end position="138"/>
    </location>
</feature>
<dbReference type="AlphaFoldDB" id="A0A3B0X2Z4"/>
<keyword evidence="1" id="KW-0812">Transmembrane</keyword>
<accession>A0A3B0X2Z4</accession>
<feature type="transmembrane region" description="Helical" evidence="1">
    <location>
        <begin position="168"/>
        <end position="191"/>
    </location>
</feature>
<organism evidence="3">
    <name type="scientific">hydrothermal vent metagenome</name>
    <dbReference type="NCBI Taxonomy" id="652676"/>
    <lineage>
        <taxon>unclassified sequences</taxon>
        <taxon>metagenomes</taxon>
        <taxon>ecological metagenomes</taxon>
    </lineage>
</organism>
<dbReference type="PANTHER" id="PTHR44757">
    <property type="entry name" value="DIGUANYLATE CYCLASE DGCP"/>
    <property type="match status" value="1"/>
</dbReference>
<dbReference type="CDD" id="cd01949">
    <property type="entry name" value="GGDEF"/>
    <property type="match status" value="1"/>
</dbReference>
<keyword evidence="1" id="KW-1133">Transmembrane helix</keyword>
<proteinExistence type="predicted"/>
<dbReference type="InterPro" id="IPR043128">
    <property type="entry name" value="Rev_trsase/Diguanyl_cyclase"/>
</dbReference>
<dbReference type="SMART" id="SM00267">
    <property type="entry name" value="GGDEF"/>
    <property type="match status" value="1"/>
</dbReference>
<dbReference type="InterPro" id="IPR052155">
    <property type="entry name" value="Biofilm_reg_signaling"/>
</dbReference>
<evidence type="ECO:0000256" key="1">
    <source>
        <dbReference type="SAM" id="Phobius"/>
    </source>
</evidence>
<dbReference type="SUPFAM" id="SSF55073">
    <property type="entry name" value="Nucleotide cyclase"/>
    <property type="match status" value="1"/>
</dbReference>
<feature type="transmembrane region" description="Helical" evidence="1">
    <location>
        <begin position="24"/>
        <end position="46"/>
    </location>
</feature>
<keyword evidence="1" id="KW-0472">Membrane</keyword>
<dbReference type="InterPro" id="IPR029787">
    <property type="entry name" value="Nucleotide_cyclase"/>
</dbReference>
<dbReference type="EMBL" id="UOFH01000207">
    <property type="protein sequence ID" value="VAW62121.1"/>
    <property type="molecule type" value="Genomic_DNA"/>
</dbReference>